<name>M0B473_9EURY</name>
<reference evidence="2 3" key="1">
    <citation type="journal article" date="2014" name="PLoS Genet.">
        <title>Phylogenetically driven sequencing of extremely halophilic archaea reveals strategies for static and dynamic osmo-response.</title>
        <authorList>
            <person name="Becker E.A."/>
            <person name="Seitzer P.M."/>
            <person name="Tritt A."/>
            <person name="Larsen D."/>
            <person name="Krusor M."/>
            <person name="Yao A.I."/>
            <person name="Wu D."/>
            <person name="Madern D."/>
            <person name="Eisen J.A."/>
            <person name="Darling A.E."/>
            <person name="Facciotti M.T."/>
        </authorList>
    </citation>
    <scope>NUCLEOTIDE SEQUENCE [LARGE SCALE GENOMIC DNA]</scope>
    <source>
        <strain evidence="2 3">JCM 10990</strain>
    </source>
</reference>
<dbReference type="AlphaFoldDB" id="M0B473"/>
<evidence type="ECO:0000313" key="3">
    <source>
        <dbReference type="Proteomes" id="UP000011693"/>
    </source>
</evidence>
<dbReference type="Proteomes" id="UP000011693">
    <property type="component" value="Unassembled WGS sequence"/>
</dbReference>
<protein>
    <recommendedName>
        <fullName evidence="4">Polyprenyl synthetase</fullName>
    </recommendedName>
</protein>
<dbReference type="RefSeq" id="WP_006165635.1">
    <property type="nucleotide sequence ID" value="NZ_AOIN01000014.1"/>
</dbReference>
<feature type="region of interest" description="Disordered" evidence="1">
    <location>
        <begin position="1"/>
        <end position="35"/>
    </location>
</feature>
<dbReference type="InterPro" id="IPR008949">
    <property type="entry name" value="Isoprenoid_synthase_dom_sf"/>
</dbReference>
<accession>M0B473</accession>
<dbReference type="EMBL" id="AOIN01000014">
    <property type="protein sequence ID" value="ELZ05610.1"/>
    <property type="molecule type" value="Genomic_DNA"/>
</dbReference>
<sequence length="341" mass="39372">MVHKQSDENQPSIVPSITDIDSESDPILDREQDPFPKPVADYIARYDKVIGDRPHSTWRWGYNGTPEVRLSCVDDELENRVRTAKLLATMYITIADDIAERHNDQATLAELIPIPFDNQSTDPEKDSVDSEIIDLSTDIWNQFRERYDASPRAAEFVDLFEFDLRQVLDAVEYSLLTNRSPDLVSEQELWTYDSYNMMVYVYAVIDLANAPEFDRADLSTLRQVTHRTQRMARIGNWLATWQRELAEGDFSSGVVIRAVETDVINREDLHTLRATAEHGQASETVDEIVRSIERSSIEDDFLDRWRVEYAEAARFNDALESVDLEEYLEGFETILDSYVAW</sequence>
<proteinExistence type="predicted"/>
<gene>
    <name evidence="2" type="ORF">C482_01821</name>
</gene>
<keyword evidence="3" id="KW-1185">Reference proteome</keyword>
<dbReference type="PATRIC" id="fig|1227492.4.peg.355"/>
<evidence type="ECO:0000256" key="1">
    <source>
        <dbReference type="SAM" id="MobiDB-lite"/>
    </source>
</evidence>
<dbReference type="Gene3D" id="1.10.600.10">
    <property type="entry name" value="Farnesyl Diphosphate Synthase"/>
    <property type="match status" value="1"/>
</dbReference>
<comment type="caution">
    <text evidence="2">The sequence shown here is derived from an EMBL/GenBank/DDBJ whole genome shotgun (WGS) entry which is preliminary data.</text>
</comment>
<dbReference type="SUPFAM" id="SSF48576">
    <property type="entry name" value="Terpenoid synthases"/>
    <property type="match status" value="1"/>
</dbReference>
<dbReference type="OrthoDB" id="255611at2157"/>
<evidence type="ECO:0008006" key="4">
    <source>
        <dbReference type="Google" id="ProtNLM"/>
    </source>
</evidence>
<organism evidence="2 3">
    <name type="scientific">Natrialba chahannaoensis JCM 10990</name>
    <dbReference type="NCBI Taxonomy" id="1227492"/>
    <lineage>
        <taxon>Archaea</taxon>
        <taxon>Methanobacteriati</taxon>
        <taxon>Methanobacteriota</taxon>
        <taxon>Stenosarchaea group</taxon>
        <taxon>Halobacteria</taxon>
        <taxon>Halobacteriales</taxon>
        <taxon>Natrialbaceae</taxon>
        <taxon>Natrialba</taxon>
    </lineage>
</organism>
<evidence type="ECO:0000313" key="2">
    <source>
        <dbReference type="EMBL" id="ELZ05610.1"/>
    </source>
</evidence>